<keyword evidence="2" id="KW-0472">Membrane</keyword>
<feature type="transmembrane region" description="Helical" evidence="2">
    <location>
        <begin position="31"/>
        <end position="51"/>
    </location>
</feature>
<evidence type="ECO:0000313" key="3">
    <source>
        <dbReference type="EMBL" id="MBB4662395.1"/>
    </source>
</evidence>
<proteinExistence type="predicted"/>
<dbReference type="RefSeq" id="WP_183341557.1">
    <property type="nucleotide sequence ID" value="NZ_JACHNU010000002.1"/>
</dbReference>
<reference evidence="3 4" key="1">
    <citation type="submission" date="2020-08" db="EMBL/GenBank/DDBJ databases">
        <title>Genomic Encyclopedia of Archaeal and Bacterial Type Strains, Phase II (KMG-II): from individual species to whole genera.</title>
        <authorList>
            <person name="Goeker M."/>
        </authorList>
    </citation>
    <scope>NUCLEOTIDE SEQUENCE [LARGE SCALE GENOMIC DNA]</scope>
    <source>
        <strain evidence="3 4">DSM 23288</strain>
    </source>
</reference>
<feature type="compositionally biased region" description="Basic and acidic residues" evidence="1">
    <location>
        <begin position="136"/>
        <end position="156"/>
    </location>
</feature>
<dbReference type="Proteomes" id="UP000585272">
    <property type="component" value="Unassembled WGS sequence"/>
</dbReference>
<feature type="transmembrane region" description="Helical" evidence="2">
    <location>
        <begin position="89"/>
        <end position="107"/>
    </location>
</feature>
<dbReference type="EMBL" id="JACHNU010000002">
    <property type="protein sequence ID" value="MBB4662395.1"/>
    <property type="molecule type" value="Genomic_DNA"/>
</dbReference>
<comment type="caution">
    <text evidence="3">The sequence shown here is derived from an EMBL/GenBank/DDBJ whole genome shotgun (WGS) entry which is preliminary data.</text>
</comment>
<accession>A0A840IDG7</accession>
<feature type="transmembrane region" description="Helical" evidence="2">
    <location>
        <begin position="5"/>
        <end position="25"/>
    </location>
</feature>
<evidence type="ECO:0000256" key="2">
    <source>
        <dbReference type="SAM" id="Phobius"/>
    </source>
</evidence>
<evidence type="ECO:0000256" key="1">
    <source>
        <dbReference type="SAM" id="MobiDB-lite"/>
    </source>
</evidence>
<organism evidence="3 4">
    <name type="scientific">Conexibacter arvalis</name>
    <dbReference type="NCBI Taxonomy" id="912552"/>
    <lineage>
        <taxon>Bacteria</taxon>
        <taxon>Bacillati</taxon>
        <taxon>Actinomycetota</taxon>
        <taxon>Thermoleophilia</taxon>
        <taxon>Solirubrobacterales</taxon>
        <taxon>Conexibacteraceae</taxon>
        <taxon>Conexibacter</taxon>
    </lineage>
</organism>
<keyword evidence="2" id="KW-1133">Transmembrane helix</keyword>
<keyword evidence="4" id="KW-1185">Reference proteome</keyword>
<feature type="region of interest" description="Disordered" evidence="1">
    <location>
        <begin position="123"/>
        <end position="156"/>
    </location>
</feature>
<gene>
    <name evidence="3" type="ORF">BDZ31_001981</name>
</gene>
<keyword evidence="2" id="KW-0812">Transmembrane</keyword>
<sequence>MTRVFLGWGALMAAIMLVGLLFVGLDDADSLALFGGTVAVMAAIAVVLALAGWGRALHGGVRALPDLSPPTVLLGVAIVLAALGAELGLWLALIGGGLALLAIGGLVREGRAQRRALARARAGARAGREGNSGRLHPAEGYERPEFGSGGRREEAR</sequence>
<name>A0A840IDG7_9ACTN</name>
<evidence type="ECO:0000313" key="4">
    <source>
        <dbReference type="Proteomes" id="UP000585272"/>
    </source>
</evidence>
<protein>
    <submittedName>
        <fullName evidence="3">Uncharacterized protein</fullName>
    </submittedName>
</protein>
<dbReference type="AlphaFoldDB" id="A0A840IDG7"/>